<dbReference type="SMART" id="SM00235">
    <property type="entry name" value="ZnMc"/>
    <property type="match status" value="1"/>
</dbReference>
<reference evidence="3 4" key="1">
    <citation type="submission" date="2018-04" db="EMBL/GenBank/DDBJ databases">
        <title>Genomic Encyclopedia of Archaeal and Bacterial Type Strains, Phase II (KMG-II): from individual species to whole genera.</title>
        <authorList>
            <person name="Goeker M."/>
        </authorList>
    </citation>
    <scope>NUCLEOTIDE SEQUENCE [LARGE SCALE GENOMIC DNA]</scope>
    <source>
        <strain evidence="3 4">DSM 23382</strain>
    </source>
</reference>
<dbReference type="SUPFAM" id="SSF69318">
    <property type="entry name" value="Integrin alpha N-terminal domain"/>
    <property type="match status" value="1"/>
</dbReference>
<keyword evidence="1" id="KW-0862">Zinc</keyword>
<dbReference type="InterPro" id="IPR006026">
    <property type="entry name" value="Peptidase_Metallo"/>
</dbReference>
<dbReference type="Pfam" id="PF01400">
    <property type="entry name" value="Astacin"/>
    <property type="match status" value="1"/>
</dbReference>
<keyword evidence="1" id="KW-0378">Hydrolase</keyword>
<dbReference type="GO" id="GO:0006508">
    <property type="term" value="P:proteolysis"/>
    <property type="evidence" value="ECO:0007669"/>
    <property type="project" value="UniProtKB-KW"/>
</dbReference>
<dbReference type="SUPFAM" id="SSF55486">
    <property type="entry name" value="Metalloproteases ('zincins'), catalytic domain"/>
    <property type="match status" value="1"/>
</dbReference>
<comment type="caution">
    <text evidence="3">The sequence shown here is derived from an EMBL/GenBank/DDBJ whole genome shotgun (WGS) entry which is preliminary data.</text>
</comment>
<protein>
    <submittedName>
        <fullName evidence="3">Astacin (Peptidase family M12A)</fullName>
    </submittedName>
</protein>
<dbReference type="GO" id="GO:0004222">
    <property type="term" value="F:metalloendopeptidase activity"/>
    <property type="evidence" value="ECO:0007669"/>
    <property type="project" value="UniProtKB-UniRule"/>
</dbReference>
<dbReference type="EMBL" id="QAYG01000001">
    <property type="protein sequence ID" value="PTW62356.1"/>
    <property type="molecule type" value="Genomic_DNA"/>
</dbReference>
<proteinExistence type="predicted"/>
<dbReference type="Proteomes" id="UP000244081">
    <property type="component" value="Unassembled WGS sequence"/>
</dbReference>
<dbReference type="InterPro" id="IPR028994">
    <property type="entry name" value="Integrin_alpha_N"/>
</dbReference>
<dbReference type="PROSITE" id="PS51864">
    <property type="entry name" value="ASTACIN"/>
    <property type="match status" value="1"/>
</dbReference>
<evidence type="ECO:0000256" key="1">
    <source>
        <dbReference type="PROSITE-ProRule" id="PRU01211"/>
    </source>
</evidence>
<feature type="binding site" evidence="1">
    <location>
        <position position="436"/>
    </location>
    <ligand>
        <name>Zn(2+)</name>
        <dbReference type="ChEBI" id="CHEBI:29105"/>
        <note>catalytic</note>
    </ligand>
</feature>
<dbReference type="OrthoDB" id="8455098at2"/>
<dbReference type="GO" id="GO:0008270">
    <property type="term" value="F:zinc ion binding"/>
    <property type="evidence" value="ECO:0007669"/>
    <property type="project" value="UniProtKB-UniRule"/>
</dbReference>
<evidence type="ECO:0000259" key="2">
    <source>
        <dbReference type="PROSITE" id="PS51864"/>
    </source>
</evidence>
<dbReference type="Gene3D" id="3.40.390.10">
    <property type="entry name" value="Collagenase (Catalytic Domain)"/>
    <property type="match status" value="1"/>
</dbReference>
<feature type="binding site" evidence="1">
    <location>
        <position position="440"/>
    </location>
    <ligand>
        <name>Zn(2+)</name>
        <dbReference type="ChEBI" id="CHEBI:29105"/>
        <note>catalytic</note>
    </ligand>
</feature>
<keyword evidence="1" id="KW-0479">Metal-binding</keyword>
<keyword evidence="1" id="KW-0645">Protease</keyword>
<feature type="binding site" evidence="1">
    <location>
        <position position="446"/>
    </location>
    <ligand>
        <name>Zn(2+)</name>
        <dbReference type="ChEBI" id="CHEBI:29105"/>
        <note>catalytic</note>
    </ligand>
</feature>
<keyword evidence="1" id="KW-0482">Metalloprotease</keyword>
<dbReference type="PRINTS" id="PR00480">
    <property type="entry name" value="ASTACIN"/>
</dbReference>
<dbReference type="InterPro" id="IPR001506">
    <property type="entry name" value="Peptidase_M12A"/>
</dbReference>
<dbReference type="PANTHER" id="PTHR10127:SF897">
    <property type="entry name" value="ZINC METALLOPROTEINASE NAS-15"/>
    <property type="match status" value="1"/>
</dbReference>
<dbReference type="AlphaFoldDB" id="A0A2T5VF40"/>
<name>A0A2T5VF40_9HYPH</name>
<evidence type="ECO:0000313" key="3">
    <source>
        <dbReference type="EMBL" id="PTW62356.1"/>
    </source>
</evidence>
<sequence>MLPFPHCHEWGVVMLIDRLLIALSLLLLAVPLGHAQNSAAGGLANPASGDLAPVFRTSDDGIAYVSQQGDKVFWFAEHPGRGYSHVFRGTRNGADISGRFISVPKYASTRTGRARFHVDPGGVLRRVGTSSAIPFNRMEPVAMADVRNQLPMQGSPAFHAQSVADHDGGFEDRLGRRYYVRTVGDNVVFFVESRFARGERPTAAFVFWGRWTGNGRVFATGPLIAVPKGTRRVSGIFNLGFLDDGRMSGKSDFRFLRSVLAHPMRRKQRMSLMGDRTPQDYETLIENGYATVEGDILVGRVPDVPEGVAFALAVADKGKFWPDCVVPFNINMPSLVTVPGEANPTQASANRTAVVANINAAVTAFNAAGPFTWRQRTPADRDWVDFVAVPGLCADENGNEIRCGRSALGRSGGRQQIVYTLPTGSLAALDSGVFIHEMGHAVGLSHEQSRADRDDFVRINRAAILPGLEGNFAKRGGNSLEIGPYDYGSIMHYARTSFARPGMETVIPLDDSAAIGQRAGLSTGDLAALQHFCPNVIERPGVGRRGDGAGLALSDLDNDGRMDALLMAYDDEQGQNKFRVRQCAFSRDGTDLDCTGDFTVDGLGHRGEGAGIALGDLGQNRAVDDLILVAYDTDNTIKYRVCWDFAIRGINQCSDSRAATISTGRRADGLGVAVADIDGNPGDEVVIAVYDDAEGQNTIKYIVGTSGDGLGTVRWDGPFREPGTGHRGDGLGVAVFRQGGGGRPEIMFSMLDDASGTDLFKSLTLIDVNTRGVSSGESLIQKFHGHSNSSDGAGLGVADVDGDGSLDVVIMSYDDPGNDDSRDNKFKLRLIRSGADF</sequence>
<feature type="domain" description="Peptidase M12A" evidence="2">
    <location>
        <begin position="312"/>
        <end position="534"/>
    </location>
</feature>
<feature type="active site" evidence="1">
    <location>
        <position position="437"/>
    </location>
</feature>
<evidence type="ECO:0000313" key="4">
    <source>
        <dbReference type="Proteomes" id="UP000244081"/>
    </source>
</evidence>
<organism evidence="3 4">
    <name type="scientific">Breoghania corrubedonensis</name>
    <dbReference type="NCBI Taxonomy" id="665038"/>
    <lineage>
        <taxon>Bacteria</taxon>
        <taxon>Pseudomonadati</taxon>
        <taxon>Pseudomonadota</taxon>
        <taxon>Alphaproteobacteria</taxon>
        <taxon>Hyphomicrobiales</taxon>
        <taxon>Stappiaceae</taxon>
        <taxon>Breoghania</taxon>
    </lineage>
</organism>
<dbReference type="InterPro" id="IPR024079">
    <property type="entry name" value="MetalloPept_cat_dom_sf"/>
</dbReference>
<comment type="caution">
    <text evidence="1">Lacks conserved residue(s) required for the propagation of feature annotation.</text>
</comment>
<keyword evidence="4" id="KW-1185">Reference proteome</keyword>
<gene>
    <name evidence="3" type="ORF">C8N35_101398</name>
</gene>
<comment type="cofactor">
    <cofactor evidence="1">
        <name>Zn(2+)</name>
        <dbReference type="ChEBI" id="CHEBI:29105"/>
    </cofactor>
    <text evidence="1">Binds 1 zinc ion per subunit.</text>
</comment>
<dbReference type="PANTHER" id="PTHR10127">
    <property type="entry name" value="DISCOIDIN, CUB, EGF, LAMININ , AND ZINC METALLOPROTEASE DOMAIN CONTAINING"/>
    <property type="match status" value="1"/>
</dbReference>
<accession>A0A2T5VF40</accession>